<keyword evidence="2" id="KW-0812">Transmembrane</keyword>
<gene>
    <name evidence="3" type="ORF">CYCCA115_LOCUS17117</name>
</gene>
<dbReference type="SUPFAM" id="SSF53756">
    <property type="entry name" value="UDP-Glycosyltransferase/glycogen phosphorylase"/>
    <property type="match status" value="1"/>
</dbReference>
<dbReference type="AlphaFoldDB" id="A0AAD2PVY6"/>
<dbReference type="EMBL" id="CAKOGP040001969">
    <property type="protein sequence ID" value="CAJ1958290.1"/>
    <property type="molecule type" value="Genomic_DNA"/>
</dbReference>
<feature type="compositionally biased region" description="Basic and acidic residues" evidence="1">
    <location>
        <begin position="77"/>
        <end position="98"/>
    </location>
</feature>
<keyword evidence="2" id="KW-1133">Transmembrane helix</keyword>
<feature type="region of interest" description="Disordered" evidence="1">
    <location>
        <begin position="73"/>
        <end position="114"/>
    </location>
</feature>
<sequence length="956" mass="109397">MPSPNRKKTPPRTATPNRAIPLRPVALIGLLLGATQLAFVHNKAMKPFQHETSEVDILHEIPTIRDLSETSKQIRNAPEHHSAKTDSSADRKADDANKPRPIATTAKPTPQPSEVKVKPIVITNPTTETTTNTQQIATAATAGATKEPLPYPPQHLTDILQETTGTKYQKAKKSSKHDYLKMKNRNKNYVPGYYPITNSNNGVPVKYPPFVHVDPYPPHYQPLLSEFLVQQYPLHPGHDMDAVVLASSPDSTLAASIHNLYHLQGFRRFIFVVDNSTKTCPQVFDLLPQHGGEPIKRTIRFGDGYGKGDGEGDDSSSDEDEDSSEDTPEEIEAEKRKNKPFLEMPTTYDPRKKHVCLSHTDFYTPEQVQILMDPNGRYSNIMEGPPTKVKRGGKMYANPRMGWYLQQFTKLLIPRLIPDLSSQYFTIDGDIIPNRPFDYRKFNYRSEELTFVMPQVYNDQFHCRKFVDEVFPELVGTRYHPKATNVVGWMVIDREISDAMIENLDRNMTNVFGYQDTFPFNVLQYANELIKEDMYFSEYFTYGLFALDYDKRNEDYNHKIVIQEFEMPARNQNINKSCLMNRKHYIQVQKHITLPPWIIWEMHKYTRFNSCPDDDIFLHFSTVGIWHDFHKPPWGGGNQFLLALRHGMDEVGVRVIGKNDPDNGQQRLLNESQIMLANSITFKGDTTPLDNLKAANNLGLVHRVDGPYYVARYFKALNFTDEQGPGPLDKEDNATRKINRRYACSTIFQSHWSMEANIKIGLDLRNPVVIPNMIDETIFYPPKEPRAPIEGRKIRIVATSHSDNQRKGFDSMLWMDENLDFDRYEMMFMGGYPKWFTPKRLQIVTANGSAAVADFLRSGDIYFAPSRFEPASNAVSEALACGLPVLYQQGSSHGDLVGEAGLGFKNVGPALLKSLDKMVENYSKHFDAIYVPRMEEITDKYLSIMRWCFYMKRLIL</sequence>
<dbReference type="Proteomes" id="UP001295423">
    <property type="component" value="Unassembled WGS sequence"/>
</dbReference>
<accession>A0AAD2PVY6</accession>
<feature type="compositionally biased region" description="Acidic residues" evidence="1">
    <location>
        <begin position="311"/>
        <end position="332"/>
    </location>
</feature>
<dbReference type="Pfam" id="PF13692">
    <property type="entry name" value="Glyco_trans_1_4"/>
    <property type="match status" value="1"/>
</dbReference>
<evidence type="ECO:0000313" key="3">
    <source>
        <dbReference type="EMBL" id="CAJ1958290.1"/>
    </source>
</evidence>
<evidence type="ECO:0000256" key="2">
    <source>
        <dbReference type="SAM" id="Phobius"/>
    </source>
</evidence>
<evidence type="ECO:0008006" key="5">
    <source>
        <dbReference type="Google" id="ProtNLM"/>
    </source>
</evidence>
<feature type="region of interest" description="Disordered" evidence="1">
    <location>
        <begin position="295"/>
        <end position="346"/>
    </location>
</feature>
<reference evidence="3" key="1">
    <citation type="submission" date="2023-08" db="EMBL/GenBank/DDBJ databases">
        <authorList>
            <person name="Audoor S."/>
            <person name="Bilcke G."/>
        </authorList>
    </citation>
    <scope>NUCLEOTIDE SEQUENCE</scope>
</reference>
<evidence type="ECO:0000256" key="1">
    <source>
        <dbReference type="SAM" id="MobiDB-lite"/>
    </source>
</evidence>
<name>A0AAD2PVY6_9STRA</name>
<comment type="caution">
    <text evidence="3">The sequence shown here is derived from an EMBL/GenBank/DDBJ whole genome shotgun (WGS) entry which is preliminary data.</text>
</comment>
<keyword evidence="4" id="KW-1185">Reference proteome</keyword>
<protein>
    <recommendedName>
        <fullName evidence="5">Glycosyl transferase family 1 domain-containing protein</fullName>
    </recommendedName>
</protein>
<keyword evidence="2" id="KW-0472">Membrane</keyword>
<dbReference type="Gene3D" id="3.40.50.2000">
    <property type="entry name" value="Glycogen Phosphorylase B"/>
    <property type="match status" value="1"/>
</dbReference>
<proteinExistence type="predicted"/>
<organism evidence="3 4">
    <name type="scientific">Cylindrotheca closterium</name>
    <dbReference type="NCBI Taxonomy" id="2856"/>
    <lineage>
        <taxon>Eukaryota</taxon>
        <taxon>Sar</taxon>
        <taxon>Stramenopiles</taxon>
        <taxon>Ochrophyta</taxon>
        <taxon>Bacillariophyta</taxon>
        <taxon>Bacillariophyceae</taxon>
        <taxon>Bacillariophycidae</taxon>
        <taxon>Bacillariales</taxon>
        <taxon>Bacillariaceae</taxon>
        <taxon>Cylindrotheca</taxon>
    </lineage>
</organism>
<feature type="transmembrane region" description="Helical" evidence="2">
    <location>
        <begin position="20"/>
        <end position="39"/>
    </location>
</feature>
<evidence type="ECO:0000313" key="4">
    <source>
        <dbReference type="Proteomes" id="UP001295423"/>
    </source>
</evidence>